<organism evidence="2 3">
    <name type="scientific">Marasmius crinis-equi</name>
    <dbReference type="NCBI Taxonomy" id="585013"/>
    <lineage>
        <taxon>Eukaryota</taxon>
        <taxon>Fungi</taxon>
        <taxon>Dikarya</taxon>
        <taxon>Basidiomycota</taxon>
        <taxon>Agaricomycotina</taxon>
        <taxon>Agaricomycetes</taxon>
        <taxon>Agaricomycetidae</taxon>
        <taxon>Agaricales</taxon>
        <taxon>Marasmiineae</taxon>
        <taxon>Marasmiaceae</taxon>
        <taxon>Marasmius</taxon>
    </lineage>
</organism>
<sequence>MSWVAKTFSMVLFLINWGLALLVTFMTVALAVGKVKYGGGKLPDSVLAMPLTITLMIPGLRALFIGDPPFGNVLDITGLFPQMVLVGICSFVLLAMMGHDLLMKHKGPDPRRDGRADSQNKDNAALLKEEEEGLEVVVLTT</sequence>
<name>A0ABR3EXA8_9AGAR</name>
<gene>
    <name evidence="2" type="ORF">V5O48_014430</name>
</gene>
<accession>A0ABR3EXA8</accession>
<dbReference type="Proteomes" id="UP001465976">
    <property type="component" value="Unassembled WGS sequence"/>
</dbReference>
<evidence type="ECO:0000256" key="1">
    <source>
        <dbReference type="SAM" id="Phobius"/>
    </source>
</evidence>
<reference evidence="2 3" key="1">
    <citation type="submission" date="2024-02" db="EMBL/GenBank/DDBJ databases">
        <title>A draft genome for the cacao thread blight pathogen Marasmius crinis-equi.</title>
        <authorList>
            <person name="Cohen S.P."/>
            <person name="Baruah I.K."/>
            <person name="Amoako-Attah I."/>
            <person name="Bukari Y."/>
            <person name="Meinhardt L.W."/>
            <person name="Bailey B.A."/>
        </authorList>
    </citation>
    <scope>NUCLEOTIDE SEQUENCE [LARGE SCALE GENOMIC DNA]</scope>
    <source>
        <strain evidence="2 3">GH-76</strain>
    </source>
</reference>
<keyword evidence="3" id="KW-1185">Reference proteome</keyword>
<keyword evidence="1" id="KW-0812">Transmembrane</keyword>
<evidence type="ECO:0000313" key="2">
    <source>
        <dbReference type="EMBL" id="KAL0567560.1"/>
    </source>
</evidence>
<feature type="transmembrane region" description="Helical" evidence="1">
    <location>
        <begin position="84"/>
        <end position="102"/>
    </location>
</feature>
<keyword evidence="1" id="KW-0472">Membrane</keyword>
<dbReference type="EMBL" id="JBAHYK010001556">
    <property type="protein sequence ID" value="KAL0567560.1"/>
    <property type="molecule type" value="Genomic_DNA"/>
</dbReference>
<evidence type="ECO:0000313" key="3">
    <source>
        <dbReference type="Proteomes" id="UP001465976"/>
    </source>
</evidence>
<feature type="transmembrane region" description="Helical" evidence="1">
    <location>
        <begin position="12"/>
        <end position="33"/>
    </location>
</feature>
<comment type="caution">
    <text evidence="2">The sequence shown here is derived from an EMBL/GenBank/DDBJ whole genome shotgun (WGS) entry which is preliminary data.</text>
</comment>
<proteinExistence type="predicted"/>
<feature type="transmembrane region" description="Helical" evidence="1">
    <location>
        <begin position="45"/>
        <end position="64"/>
    </location>
</feature>
<keyword evidence="1" id="KW-1133">Transmembrane helix</keyword>
<protein>
    <submittedName>
        <fullName evidence="2">Uncharacterized protein</fullName>
    </submittedName>
</protein>